<comment type="caution">
    <text evidence="2">The sequence shown here is derived from an EMBL/GenBank/DDBJ whole genome shotgun (WGS) entry which is preliminary data.</text>
</comment>
<dbReference type="Gene3D" id="1.20.58.1290">
    <property type="entry name" value="CarD-like, C-terminal domain"/>
    <property type="match status" value="1"/>
</dbReference>
<dbReference type="InterPro" id="IPR003711">
    <property type="entry name" value="CarD-like/TRCF_RID"/>
</dbReference>
<dbReference type="Gene3D" id="2.40.10.170">
    <property type="match status" value="1"/>
</dbReference>
<dbReference type="SUPFAM" id="SSF141259">
    <property type="entry name" value="CarD-like"/>
    <property type="match status" value="1"/>
</dbReference>
<evidence type="ECO:0000259" key="1">
    <source>
        <dbReference type="SMART" id="SM01058"/>
    </source>
</evidence>
<organism evidence="2 3">
    <name type="scientific">Hominiventricola filiformis</name>
    <dbReference type="NCBI Taxonomy" id="2885352"/>
    <lineage>
        <taxon>Bacteria</taxon>
        <taxon>Bacillati</taxon>
        <taxon>Bacillota</taxon>
        <taxon>Clostridia</taxon>
        <taxon>Lachnospirales</taxon>
        <taxon>Lachnospiraceae</taxon>
        <taxon>Hominiventricola</taxon>
    </lineage>
</organism>
<dbReference type="AlphaFoldDB" id="A0AAE3A8Z3"/>
<name>A0AAE3A8Z3_9FIRM</name>
<keyword evidence="3" id="KW-1185">Reference proteome</keyword>
<dbReference type="RefSeq" id="WP_308459689.1">
    <property type="nucleotide sequence ID" value="NZ_JAJEPS010000011.1"/>
</dbReference>
<accession>A0AAE3A8Z3</accession>
<protein>
    <submittedName>
        <fullName evidence="2">CarD family transcriptional regulator</fullName>
    </submittedName>
</protein>
<sequence length="169" mass="19646">MFQKGEYIVYGQHGICLVEDITHLNMSEADEKKLYYVLVPVGTRGSRIYYPADRENRNARYLLTKEEALCLLEEFPTIEKIQIGIEKLREDTYKKALYSGNQKIWASLLKTLYERKQDRLKTGKRIASVDERYQKMVEEALCGELAFVLGKTKQELKEMLISQIPCAIV</sequence>
<dbReference type="Pfam" id="PF02559">
    <property type="entry name" value="CarD_TRCF_RID"/>
    <property type="match status" value="1"/>
</dbReference>
<proteinExistence type="predicted"/>
<gene>
    <name evidence="2" type="ORF">LKD36_11590</name>
</gene>
<dbReference type="InterPro" id="IPR042215">
    <property type="entry name" value="CarD-like_C"/>
</dbReference>
<evidence type="ECO:0000313" key="2">
    <source>
        <dbReference type="EMBL" id="MCC2126809.1"/>
    </source>
</evidence>
<evidence type="ECO:0000313" key="3">
    <source>
        <dbReference type="Proteomes" id="UP001198220"/>
    </source>
</evidence>
<dbReference type="SMART" id="SM01058">
    <property type="entry name" value="CarD_TRCF"/>
    <property type="match status" value="1"/>
</dbReference>
<feature type="domain" description="CarD-like/TRCF RNAP-interacting" evidence="1">
    <location>
        <begin position="1"/>
        <end position="113"/>
    </location>
</feature>
<reference evidence="2 3" key="1">
    <citation type="submission" date="2021-10" db="EMBL/GenBank/DDBJ databases">
        <title>Anaerobic single-cell dispensing facilitates the cultivation of human gut bacteria.</title>
        <authorList>
            <person name="Afrizal A."/>
        </authorList>
    </citation>
    <scope>NUCLEOTIDE SEQUENCE [LARGE SCALE GENOMIC DNA]</scope>
    <source>
        <strain evidence="2 3">CLA-AA-H276</strain>
    </source>
</reference>
<dbReference type="InterPro" id="IPR036101">
    <property type="entry name" value="CarD-like/TRCF_RID_sf"/>
</dbReference>
<dbReference type="EMBL" id="JAJEPS010000011">
    <property type="protein sequence ID" value="MCC2126809.1"/>
    <property type="molecule type" value="Genomic_DNA"/>
</dbReference>
<dbReference type="Proteomes" id="UP001198220">
    <property type="component" value="Unassembled WGS sequence"/>
</dbReference>